<gene>
    <name evidence="4" type="ORF">AWM70_17970</name>
</gene>
<dbReference type="Proteomes" id="UP000092573">
    <property type="component" value="Chromosome"/>
</dbReference>
<evidence type="ECO:0000313" key="5">
    <source>
        <dbReference type="Proteomes" id="UP000092573"/>
    </source>
</evidence>
<evidence type="ECO:0000256" key="1">
    <source>
        <dbReference type="ARBA" id="ARBA00043985"/>
    </source>
</evidence>
<keyword evidence="2" id="KW-0175">Coiled coil</keyword>
<dbReference type="EMBL" id="CP014167">
    <property type="protein sequence ID" value="ANS76235.1"/>
    <property type="molecule type" value="Genomic_DNA"/>
</dbReference>
<dbReference type="Pfam" id="PF04012">
    <property type="entry name" value="PspA_IM30"/>
    <property type="match status" value="1"/>
</dbReference>
<evidence type="ECO:0000256" key="2">
    <source>
        <dbReference type="SAM" id="Coils"/>
    </source>
</evidence>
<dbReference type="KEGG" id="pyg:AWM70_17970"/>
<organism evidence="4 5">
    <name type="scientific">Paenibacillus yonginensis</name>
    <dbReference type="NCBI Taxonomy" id="1462996"/>
    <lineage>
        <taxon>Bacteria</taxon>
        <taxon>Bacillati</taxon>
        <taxon>Bacillota</taxon>
        <taxon>Bacilli</taxon>
        <taxon>Bacillales</taxon>
        <taxon>Paenibacillaceae</taxon>
        <taxon>Paenibacillus</taxon>
    </lineage>
</organism>
<proteinExistence type="inferred from homology"/>
<feature type="region of interest" description="Disordered" evidence="3">
    <location>
        <begin position="191"/>
        <end position="245"/>
    </location>
</feature>
<reference evidence="4 5" key="1">
    <citation type="submission" date="2016-01" db="EMBL/GenBank/DDBJ databases">
        <title>Complete Genome Sequence of Paenibacillus yonginensis DCY84, a novel Plant Growth-Promoting Bacteria with Elicitation of Induced Systemic Resistance.</title>
        <authorList>
            <person name="Kim Y.J."/>
            <person name="Yang D.C."/>
            <person name="Sukweenadhi J."/>
        </authorList>
    </citation>
    <scope>NUCLEOTIDE SEQUENCE [LARGE SCALE GENOMIC DNA]</scope>
    <source>
        <strain evidence="4 5">DCY84</strain>
    </source>
</reference>
<dbReference type="STRING" id="1462996.AWM70_17970"/>
<dbReference type="RefSeq" id="WP_068698686.1">
    <property type="nucleotide sequence ID" value="NZ_CP014167.1"/>
</dbReference>
<feature type="compositionally biased region" description="Basic and acidic residues" evidence="3">
    <location>
        <begin position="235"/>
        <end position="245"/>
    </location>
</feature>
<evidence type="ECO:0000313" key="4">
    <source>
        <dbReference type="EMBL" id="ANS76235.1"/>
    </source>
</evidence>
<keyword evidence="5" id="KW-1185">Reference proteome</keyword>
<sequence>MGILSRFRQVMKMNVNALLDKAADPEQEADAYMRSLSSDLGQLEAETAAVQADERRARQALDEAQAEIRKLQRYAEKSVEAGREEDALDFLKRKTDREEKLIGLRAAYDQAAAQAEGMKRMKEKLLADLNRLEARRADLKGKLAEAKFQQRLNESGGANSAFKALEEKADLALNEALALAELRGGAEEDDLDTLIAKLEQTEGVPDSRSPGSSDDDKPSSSNGETPVASPEEELAAIKEKLNRKE</sequence>
<dbReference type="AlphaFoldDB" id="A0A1B1N4C8"/>
<name>A0A1B1N4C8_9BACL</name>
<dbReference type="PANTHER" id="PTHR31088:SF6">
    <property type="entry name" value="PHAGE SHOCK PROTEIN A"/>
    <property type="match status" value="1"/>
</dbReference>
<feature type="coiled-coil region" evidence="2">
    <location>
        <begin position="108"/>
        <end position="149"/>
    </location>
</feature>
<evidence type="ECO:0000256" key="3">
    <source>
        <dbReference type="SAM" id="MobiDB-lite"/>
    </source>
</evidence>
<dbReference type="OrthoDB" id="9779630at2"/>
<protein>
    <submittedName>
        <fullName evidence="4">Phage shock protein A</fullName>
    </submittedName>
</protein>
<comment type="similarity">
    <text evidence="1">Belongs to the PspA/Vipp/IM30 family.</text>
</comment>
<dbReference type="PANTHER" id="PTHR31088">
    <property type="entry name" value="MEMBRANE-ASSOCIATED PROTEIN VIPP1, CHLOROPLASTIC"/>
    <property type="match status" value="1"/>
</dbReference>
<dbReference type="InterPro" id="IPR007157">
    <property type="entry name" value="PspA_VIPP1"/>
</dbReference>
<feature type="coiled-coil region" evidence="2">
    <location>
        <begin position="43"/>
        <end position="81"/>
    </location>
</feature>
<accession>A0A1B1N4C8</accession>